<sequence length="95" mass="10722">MLNKRIIGKRIDLDDLHYEIEQLKAALMGVYDFIILFEKIYEDAGHHSTIRSLANLGRCAASNIADKLEFNLRQLERRKGDYLKSAATPNTGGAT</sequence>
<protein>
    <recommendedName>
        <fullName evidence="3">Four helix bundle protein</fullName>
    </recommendedName>
</protein>
<name>A0A1L8CPJ8_9PROT</name>
<organism evidence="1 2">
    <name type="scientific">Mariprofundus micogutta</name>
    <dbReference type="NCBI Taxonomy" id="1921010"/>
    <lineage>
        <taxon>Bacteria</taxon>
        <taxon>Pseudomonadati</taxon>
        <taxon>Pseudomonadota</taxon>
        <taxon>Candidatius Mariprofundia</taxon>
        <taxon>Mariprofundales</taxon>
        <taxon>Mariprofundaceae</taxon>
        <taxon>Mariprofundus</taxon>
    </lineage>
</organism>
<dbReference type="RefSeq" id="WP_072660129.1">
    <property type="nucleotide sequence ID" value="NZ_BDFD01000016.1"/>
</dbReference>
<gene>
    <name evidence="1" type="ORF">MMIC_P1802</name>
</gene>
<keyword evidence="2" id="KW-1185">Reference proteome</keyword>
<dbReference type="EMBL" id="BDFD01000016">
    <property type="protein sequence ID" value="GAV20827.1"/>
    <property type="molecule type" value="Genomic_DNA"/>
</dbReference>
<proteinExistence type="predicted"/>
<dbReference type="Proteomes" id="UP000231632">
    <property type="component" value="Unassembled WGS sequence"/>
</dbReference>
<accession>A0A1L8CPJ8</accession>
<dbReference type="AlphaFoldDB" id="A0A1L8CPJ8"/>
<evidence type="ECO:0000313" key="2">
    <source>
        <dbReference type="Proteomes" id="UP000231632"/>
    </source>
</evidence>
<evidence type="ECO:0000313" key="1">
    <source>
        <dbReference type="EMBL" id="GAV20827.1"/>
    </source>
</evidence>
<dbReference type="STRING" id="1921010.MMIC_P1802"/>
<evidence type="ECO:0008006" key="3">
    <source>
        <dbReference type="Google" id="ProtNLM"/>
    </source>
</evidence>
<comment type="caution">
    <text evidence="1">The sequence shown here is derived from an EMBL/GenBank/DDBJ whole genome shotgun (WGS) entry which is preliminary data.</text>
</comment>
<reference evidence="1 2" key="1">
    <citation type="journal article" date="2017" name="Arch. Microbiol.">
        <title>Mariprofundus micogutta sp. nov., a novel iron-oxidizing zetaproteobacterium isolated from a deep-sea hydrothermal field at the Bayonnaise knoll of the Izu-Ogasawara arc, and a description of Mariprofundales ord. nov. and Zetaproteobacteria classis nov.</title>
        <authorList>
            <person name="Makita H."/>
            <person name="Tanaka E."/>
            <person name="Mitsunobu S."/>
            <person name="Miyazaki M."/>
            <person name="Nunoura T."/>
            <person name="Uematsu K."/>
            <person name="Takaki Y."/>
            <person name="Nishi S."/>
            <person name="Shimamura S."/>
            <person name="Takai K."/>
        </authorList>
    </citation>
    <scope>NUCLEOTIDE SEQUENCE [LARGE SCALE GENOMIC DNA]</scope>
    <source>
        <strain evidence="1 2">ET2</strain>
    </source>
</reference>